<dbReference type="PROSITE" id="PS51892">
    <property type="entry name" value="SUBTILASE"/>
    <property type="match status" value="1"/>
</dbReference>
<evidence type="ECO:0000256" key="2">
    <source>
        <dbReference type="ARBA" id="ARBA00022670"/>
    </source>
</evidence>
<comment type="similarity">
    <text evidence="1 5">Belongs to the peptidase S8 family.</text>
</comment>
<dbReference type="Proteomes" id="UP001373714">
    <property type="component" value="Unassembled WGS sequence"/>
</dbReference>
<dbReference type="SUPFAM" id="SSF52743">
    <property type="entry name" value="Subtilisin-like"/>
    <property type="match status" value="1"/>
</dbReference>
<organism evidence="9 10">
    <name type="scientific">Orbilia blumenaviensis</name>
    <dbReference type="NCBI Taxonomy" id="1796055"/>
    <lineage>
        <taxon>Eukaryota</taxon>
        <taxon>Fungi</taxon>
        <taxon>Dikarya</taxon>
        <taxon>Ascomycota</taxon>
        <taxon>Pezizomycotina</taxon>
        <taxon>Orbiliomycetes</taxon>
        <taxon>Orbiliales</taxon>
        <taxon>Orbiliaceae</taxon>
        <taxon>Orbilia</taxon>
    </lineage>
</organism>
<feature type="compositionally biased region" description="Basic and acidic residues" evidence="6">
    <location>
        <begin position="532"/>
        <end position="541"/>
    </location>
</feature>
<evidence type="ECO:0000256" key="5">
    <source>
        <dbReference type="PROSITE-ProRule" id="PRU01240"/>
    </source>
</evidence>
<keyword evidence="7" id="KW-0732">Signal</keyword>
<evidence type="ECO:0000256" key="3">
    <source>
        <dbReference type="ARBA" id="ARBA00022801"/>
    </source>
</evidence>
<keyword evidence="2 5" id="KW-0645">Protease</keyword>
<comment type="caution">
    <text evidence="9">The sequence shown here is derived from an EMBL/GenBank/DDBJ whole genome shotgun (WGS) entry which is preliminary data.</text>
</comment>
<evidence type="ECO:0000256" key="7">
    <source>
        <dbReference type="SAM" id="SignalP"/>
    </source>
</evidence>
<evidence type="ECO:0000256" key="6">
    <source>
        <dbReference type="SAM" id="MobiDB-lite"/>
    </source>
</evidence>
<dbReference type="InterPro" id="IPR015500">
    <property type="entry name" value="Peptidase_S8_subtilisin-rel"/>
</dbReference>
<feature type="region of interest" description="Disordered" evidence="6">
    <location>
        <begin position="532"/>
        <end position="586"/>
    </location>
</feature>
<dbReference type="InterPro" id="IPR036852">
    <property type="entry name" value="Peptidase_S8/S53_dom_sf"/>
</dbReference>
<proteinExistence type="inferred from homology"/>
<dbReference type="InterPro" id="IPR000209">
    <property type="entry name" value="Peptidase_S8/S53_dom"/>
</dbReference>
<dbReference type="PANTHER" id="PTHR43806:SF11">
    <property type="entry name" value="CEREVISIN-RELATED"/>
    <property type="match status" value="1"/>
</dbReference>
<dbReference type="EMBL" id="JAVHNS010000008">
    <property type="protein sequence ID" value="KAK6345849.1"/>
    <property type="molecule type" value="Genomic_DNA"/>
</dbReference>
<protein>
    <submittedName>
        <fullName evidence="9">Secreted subtilisin-like serine protease sub4</fullName>
    </submittedName>
</protein>
<keyword evidence="10" id="KW-1185">Reference proteome</keyword>
<dbReference type="GO" id="GO:0006508">
    <property type="term" value="P:proteolysis"/>
    <property type="evidence" value="ECO:0007669"/>
    <property type="project" value="UniProtKB-KW"/>
</dbReference>
<dbReference type="PROSITE" id="PS00136">
    <property type="entry name" value="SUBTILASE_ASP"/>
    <property type="match status" value="1"/>
</dbReference>
<evidence type="ECO:0000259" key="8">
    <source>
        <dbReference type="Pfam" id="PF00082"/>
    </source>
</evidence>
<name>A0AAV9UNT2_9PEZI</name>
<accession>A0AAV9UNT2</accession>
<dbReference type="InterPro" id="IPR050131">
    <property type="entry name" value="Peptidase_S8_subtilisin-like"/>
</dbReference>
<dbReference type="Gene3D" id="3.40.50.200">
    <property type="entry name" value="Peptidase S8/S53 domain"/>
    <property type="match status" value="1"/>
</dbReference>
<sequence>MIPSVLLLILWLRLANAFVEDKVPREDFTFRHTSWELTPRDQGSTIVNTTTAEDIQALIGQTDLNIPIPKVHNYLEGNRNETLVWMCVISDEGSLNPLLKDVQSFTKALMEVKAATEEKWVPDYKGGFLWFELKTPRWRIIQIISRWGYSTKVNLRGQPPRRSPAELILACGDRDAEDPGVEFISPSAFESTNTDDFEELTNSTSIGSDGEPAKRELGPQKKSLRKRERLGRTAPRSTRMLSQGRRRPIPSAFYYDNSEGSGVNIYVMDTGCDITHEDFRHIDESEWRVIWGNPVRDNSNSDLDDYMRLPHGTMVSSKIFGTISGTARLARPIIIPMGREDNRQKPSLPFFVHGLSEAFEDIKRGGSDYKAIMNIALGFHFPQFSAVQIGLGSRAYNIFMKMKEMDNVIVVISAGNRAEEEQSRSFYPGNIAQFVRMENIFVVGGVDRQGKKIYQRDFYVTRFAPASNVWAALPDGFRGSARSDRVAGGIVTNGNSLAAPAVSGMLATFISKGDTPRQAIARMDSLLHQRLPEGVDPKEENPDYGFVVYNGEDPDDDPVPDDGPGGAGGEEEGQGEEIPIGDLSLSDGGGVVVVDDPACHNNQRRATVVKPAPTGNESRELFVHTTGVHQTKQLRTITRPCHSTMQAAPTKPVALNPASGSFNYAFNYDQTLCDLCKNANGAKAINGVIYIPDDCPCK</sequence>
<evidence type="ECO:0000256" key="1">
    <source>
        <dbReference type="ARBA" id="ARBA00011073"/>
    </source>
</evidence>
<gene>
    <name evidence="9" type="primary">SUB4_2</name>
    <name evidence="9" type="ORF">TWF730_010192</name>
</gene>
<dbReference type="GO" id="GO:0004252">
    <property type="term" value="F:serine-type endopeptidase activity"/>
    <property type="evidence" value="ECO:0007669"/>
    <property type="project" value="UniProtKB-UniRule"/>
</dbReference>
<keyword evidence="4 5" id="KW-0720">Serine protease</keyword>
<dbReference type="PANTHER" id="PTHR43806">
    <property type="entry name" value="PEPTIDASE S8"/>
    <property type="match status" value="1"/>
</dbReference>
<reference evidence="9 10" key="1">
    <citation type="submission" date="2019-10" db="EMBL/GenBank/DDBJ databases">
        <authorList>
            <person name="Palmer J.M."/>
        </authorList>
    </citation>
    <scope>NUCLEOTIDE SEQUENCE [LARGE SCALE GENOMIC DNA]</scope>
    <source>
        <strain evidence="9 10">TWF730</strain>
    </source>
</reference>
<evidence type="ECO:0000313" key="10">
    <source>
        <dbReference type="Proteomes" id="UP001373714"/>
    </source>
</evidence>
<dbReference type="PRINTS" id="PR00723">
    <property type="entry name" value="SUBTILISIN"/>
</dbReference>
<dbReference type="Pfam" id="PF00082">
    <property type="entry name" value="Peptidase_S8"/>
    <property type="match status" value="1"/>
</dbReference>
<keyword evidence="3 5" id="KW-0378">Hydrolase</keyword>
<feature type="active site" description="Charge relay system" evidence="5">
    <location>
        <position position="269"/>
    </location>
</feature>
<dbReference type="InterPro" id="IPR023827">
    <property type="entry name" value="Peptidase_S8_Asp-AS"/>
</dbReference>
<evidence type="ECO:0000313" key="9">
    <source>
        <dbReference type="EMBL" id="KAK6345849.1"/>
    </source>
</evidence>
<evidence type="ECO:0000256" key="4">
    <source>
        <dbReference type="ARBA" id="ARBA00022825"/>
    </source>
</evidence>
<feature type="compositionally biased region" description="Low complexity" evidence="6">
    <location>
        <begin position="576"/>
        <end position="586"/>
    </location>
</feature>
<feature type="signal peptide" evidence="7">
    <location>
        <begin position="1"/>
        <end position="17"/>
    </location>
</feature>
<dbReference type="AlphaFoldDB" id="A0AAV9UNT2"/>
<feature type="active site" description="Charge relay system" evidence="5">
    <location>
        <position position="311"/>
    </location>
</feature>
<feature type="chain" id="PRO_5043508194" evidence="7">
    <location>
        <begin position="18"/>
        <end position="698"/>
    </location>
</feature>
<feature type="active site" description="Charge relay system" evidence="5">
    <location>
        <position position="496"/>
    </location>
</feature>
<feature type="domain" description="Peptidase S8/S53" evidence="8">
    <location>
        <begin position="260"/>
        <end position="512"/>
    </location>
</feature>
<feature type="region of interest" description="Disordered" evidence="6">
    <location>
        <begin position="194"/>
        <end position="243"/>
    </location>
</feature>